<dbReference type="Gene3D" id="1.10.1740.10">
    <property type="match status" value="1"/>
</dbReference>
<dbReference type="GO" id="GO:0006352">
    <property type="term" value="P:DNA-templated transcription initiation"/>
    <property type="evidence" value="ECO:0007669"/>
    <property type="project" value="InterPro"/>
</dbReference>
<evidence type="ECO:0000313" key="7">
    <source>
        <dbReference type="Proteomes" id="UP000318288"/>
    </source>
</evidence>
<evidence type="ECO:0000256" key="3">
    <source>
        <dbReference type="ARBA" id="ARBA00023125"/>
    </source>
</evidence>
<comment type="caution">
    <text evidence="6">The sequence shown here is derived from an EMBL/GenBank/DDBJ whole genome shotgun (WGS) entry which is preliminary data.</text>
</comment>
<keyword evidence="7" id="KW-1185">Reference proteome</keyword>
<dbReference type="RefSeq" id="WP_146459226.1">
    <property type="nucleotide sequence ID" value="NZ_SJPW01000005.1"/>
</dbReference>
<evidence type="ECO:0000256" key="2">
    <source>
        <dbReference type="ARBA" id="ARBA00023082"/>
    </source>
</evidence>
<proteinExistence type="predicted"/>
<dbReference type="Proteomes" id="UP000318288">
    <property type="component" value="Unassembled WGS sequence"/>
</dbReference>
<accession>A0A5C6ENM8</accession>
<dbReference type="NCBIfam" id="TIGR02937">
    <property type="entry name" value="sigma70-ECF"/>
    <property type="match status" value="1"/>
</dbReference>
<dbReference type="OrthoDB" id="281047at2"/>
<dbReference type="SUPFAM" id="SSF88946">
    <property type="entry name" value="Sigma2 domain of RNA polymerase sigma factors"/>
    <property type="match status" value="1"/>
</dbReference>
<dbReference type="Pfam" id="PF04542">
    <property type="entry name" value="Sigma70_r2"/>
    <property type="match status" value="1"/>
</dbReference>
<dbReference type="PANTHER" id="PTHR43133">
    <property type="entry name" value="RNA POLYMERASE ECF-TYPE SIGMA FACTO"/>
    <property type="match status" value="1"/>
</dbReference>
<dbReference type="AlphaFoldDB" id="A0A5C6ENM8"/>
<reference evidence="6 7" key="1">
    <citation type="submission" date="2019-02" db="EMBL/GenBank/DDBJ databases">
        <title>Deep-cultivation of Planctomycetes and their phenomic and genomic characterization uncovers novel biology.</title>
        <authorList>
            <person name="Wiegand S."/>
            <person name="Jogler M."/>
            <person name="Boedeker C."/>
            <person name="Pinto D."/>
            <person name="Vollmers J."/>
            <person name="Rivas-Marin E."/>
            <person name="Kohn T."/>
            <person name="Peeters S.H."/>
            <person name="Heuer A."/>
            <person name="Rast P."/>
            <person name="Oberbeckmann S."/>
            <person name="Bunk B."/>
            <person name="Jeske O."/>
            <person name="Meyerdierks A."/>
            <person name="Storesund J.E."/>
            <person name="Kallscheuer N."/>
            <person name="Luecker S."/>
            <person name="Lage O.M."/>
            <person name="Pohl T."/>
            <person name="Merkel B.J."/>
            <person name="Hornburger P."/>
            <person name="Mueller R.-W."/>
            <person name="Bruemmer F."/>
            <person name="Labrenz M."/>
            <person name="Spormann A.M."/>
            <person name="Op Den Camp H."/>
            <person name="Overmann J."/>
            <person name="Amann R."/>
            <person name="Jetten M.S.M."/>
            <person name="Mascher T."/>
            <person name="Medema M.H."/>
            <person name="Devos D.P."/>
            <person name="Kaster A.-K."/>
            <person name="Ovreas L."/>
            <person name="Rohde M."/>
            <person name="Galperin M.Y."/>
            <person name="Jogler C."/>
        </authorList>
    </citation>
    <scope>NUCLEOTIDE SEQUENCE [LARGE SCALE GENOMIC DNA]</scope>
    <source>
        <strain evidence="6 7">Poly51</strain>
    </source>
</reference>
<dbReference type="EMBL" id="SJPW01000005">
    <property type="protein sequence ID" value="TWU50488.1"/>
    <property type="molecule type" value="Genomic_DNA"/>
</dbReference>
<keyword evidence="4" id="KW-0804">Transcription</keyword>
<dbReference type="PANTHER" id="PTHR43133:SF8">
    <property type="entry name" value="RNA POLYMERASE SIGMA FACTOR HI_1459-RELATED"/>
    <property type="match status" value="1"/>
</dbReference>
<evidence type="ECO:0000256" key="1">
    <source>
        <dbReference type="ARBA" id="ARBA00023015"/>
    </source>
</evidence>
<dbReference type="GO" id="GO:0016987">
    <property type="term" value="F:sigma factor activity"/>
    <property type="evidence" value="ECO:0007669"/>
    <property type="project" value="UniProtKB-KW"/>
</dbReference>
<gene>
    <name evidence="6" type="ORF">Poly51_37770</name>
</gene>
<keyword evidence="2" id="KW-0731">Sigma factor</keyword>
<keyword evidence="3" id="KW-0238">DNA-binding</keyword>
<keyword evidence="1" id="KW-0805">Transcription regulation</keyword>
<evidence type="ECO:0000256" key="4">
    <source>
        <dbReference type="ARBA" id="ARBA00023163"/>
    </source>
</evidence>
<dbReference type="InterPro" id="IPR039425">
    <property type="entry name" value="RNA_pol_sigma-70-like"/>
</dbReference>
<sequence length="201" mass="23065">MAAKPDLKDSSTSHSMLDGMKAGDSGQWDRFALLFTPLIYQWCRRAGVEHQDAADVTQEVFRAVAKNLGDFRRSREEDSFHGWLWGITRFKILDHFRAAAKRPIATGGSSALVEWNRLAENVPEVLESKQAKHDIRTIYRQAVELLNTEFEPSTWQAFIKVAVDGRLPKDVADELDMTIGAIYNAKYKILRRLRSEFQEFF</sequence>
<organism evidence="6 7">
    <name type="scientific">Rubripirellula tenax</name>
    <dbReference type="NCBI Taxonomy" id="2528015"/>
    <lineage>
        <taxon>Bacteria</taxon>
        <taxon>Pseudomonadati</taxon>
        <taxon>Planctomycetota</taxon>
        <taxon>Planctomycetia</taxon>
        <taxon>Pirellulales</taxon>
        <taxon>Pirellulaceae</taxon>
        <taxon>Rubripirellula</taxon>
    </lineage>
</organism>
<dbReference type="GO" id="GO:0003677">
    <property type="term" value="F:DNA binding"/>
    <property type="evidence" value="ECO:0007669"/>
    <property type="project" value="UniProtKB-KW"/>
</dbReference>
<dbReference type="InterPro" id="IPR007627">
    <property type="entry name" value="RNA_pol_sigma70_r2"/>
</dbReference>
<feature type="domain" description="RNA polymerase sigma-70 region 2" evidence="5">
    <location>
        <begin position="37"/>
        <end position="101"/>
    </location>
</feature>
<dbReference type="InterPro" id="IPR014284">
    <property type="entry name" value="RNA_pol_sigma-70_dom"/>
</dbReference>
<name>A0A5C6ENM8_9BACT</name>
<protein>
    <submittedName>
        <fullName evidence="6">RNA polymerase sigma factor RpoE</fullName>
    </submittedName>
</protein>
<evidence type="ECO:0000259" key="5">
    <source>
        <dbReference type="Pfam" id="PF04542"/>
    </source>
</evidence>
<evidence type="ECO:0000313" key="6">
    <source>
        <dbReference type="EMBL" id="TWU50488.1"/>
    </source>
</evidence>
<dbReference type="InterPro" id="IPR013325">
    <property type="entry name" value="RNA_pol_sigma_r2"/>
</dbReference>